<sequence length="303" mass="35031">MNRNKNYPIPMKFLPIYEKLLHPSWVNKLIEGKNPDGHFIKDFKIFEVDNKGLHNYYQGHIPGAFYFDTNEIEEKPFWNRKSDKDLKQVFEKNGITYDQTIILYSKNMMAAARAAVILMYAGVNDVRIVNGGYRSWLSEGYKIDKMPHIPEPVKNFGAEIPAHPKYFTNIDKLKNSMSSTETVLADIRSWQEYIGAVSGYSYINKKGRIKGAKWGHAGSDAYHLEDFLQKSGKLRHPHEIADNWAKWGITPDKHVIFYCGTGWRASVAFFYAYLMGWKNISVFDGGWYEWSNDLANQIESGYP</sequence>
<accession>A0ABW2PWF9</accession>
<dbReference type="CDD" id="cd01448">
    <property type="entry name" value="TST_Repeat_1"/>
    <property type="match status" value="1"/>
</dbReference>
<dbReference type="RefSeq" id="WP_380964914.1">
    <property type="nucleotide sequence ID" value="NZ_JBHTCO010000004.1"/>
</dbReference>
<keyword evidence="1 4" id="KW-0808">Transferase</keyword>
<dbReference type="InterPro" id="IPR036873">
    <property type="entry name" value="Rhodanese-like_dom_sf"/>
</dbReference>
<gene>
    <name evidence="4" type="ORF">ACFQRG_06490</name>
</gene>
<dbReference type="InterPro" id="IPR001307">
    <property type="entry name" value="Thiosulphate_STrfase_CS"/>
</dbReference>
<dbReference type="EMBL" id="JBHTCO010000004">
    <property type="protein sequence ID" value="MFC7392631.1"/>
    <property type="molecule type" value="Genomic_DNA"/>
</dbReference>
<dbReference type="SMART" id="SM00450">
    <property type="entry name" value="RHOD"/>
    <property type="match status" value="2"/>
</dbReference>
<dbReference type="Proteomes" id="UP001596505">
    <property type="component" value="Unassembled WGS sequence"/>
</dbReference>
<dbReference type="PANTHER" id="PTHR11364:SF27">
    <property type="entry name" value="SULFURTRANSFERASE"/>
    <property type="match status" value="1"/>
</dbReference>
<proteinExistence type="predicted"/>
<dbReference type="SUPFAM" id="SSF52821">
    <property type="entry name" value="Rhodanese/Cell cycle control phosphatase"/>
    <property type="match status" value="2"/>
</dbReference>
<evidence type="ECO:0000256" key="1">
    <source>
        <dbReference type="ARBA" id="ARBA00022679"/>
    </source>
</evidence>
<reference evidence="5" key="1">
    <citation type="journal article" date="2019" name="Int. J. Syst. Evol. Microbiol.">
        <title>The Global Catalogue of Microorganisms (GCM) 10K type strain sequencing project: providing services to taxonomists for standard genome sequencing and annotation.</title>
        <authorList>
            <consortium name="The Broad Institute Genomics Platform"/>
            <consortium name="The Broad Institute Genome Sequencing Center for Infectious Disease"/>
            <person name="Wu L."/>
            <person name="Ma J."/>
        </authorList>
    </citation>
    <scope>NUCLEOTIDE SEQUENCE [LARGE SCALE GENOMIC DNA]</scope>
    <source>
        <strain evidence="5">CGMCC 1.16305</strain>
    </source>
</reference>
<dbReference type="GO" id="GO:0016740">
    <property type="term" value="F:transferase activity"/>
    <property type="evidence" value="ECO:0007669"/>
    <property type="project" value="UniProtKB-KW"/>
</dbReference>
<keyword evidence="5" id="KW-1185">Reference proteome</keyword>
<dbReference type="InterPro" id="IPR001763">
    <property type="entry name" value="Rhodanese-like_dom"/>
</dbReference>
<evidence type="ECO:0000313" key="5">
    <source>
        <dbReference type="Proteomes" id="UP001596505"/>
    </source>
</evidence>
<evidence type="ECO:0000259" key="3">
    <source>
        <dbReference type="PROSITE" id="PS50206"/>
    </source>
</evidence>
<feature type="domain" description="Rhodanese" evidence="3">
    <location>
        <begin position="178"/>
        <end position="299"/>
    </location>
</feature>
<comment type="caution">
    <text evidence="4">The sequence shown here is derived from an EMBL/GenBank/DDBJ whole genome shotgun (WGS) entry which is preliminary data.</text>
</comment>
<dbReference type="PROSITE" id="PS00380">
    <property type="entry name" value="RHODANESE_1"/>
    <property type="match status" value="1"/>
</dbReference>
<dbReference type="CDD" id="cd01449">
    <property type="entry name" value="TST_Repeat_2"/>
    <property type="match status" value="1"/>
</dbReference>
<evidence type="ECO:0000256" key="2">
    <source>
        <dbReference type="ARBA" id="ARBA00022737"/>
    </source>
</evidence>
<feature type="domain" description="Rhodanese" evidence="3">
    <location>
        <begin position="56"/>
        <end position="145"/>
    </location>
</feature>
<dbReference type="PROSITE" id="PS50206">
    <property type="entry name" value="RHODANESE_3"/>
    <property type="match status" value="2"/>
</dbReference>
<dbReference type="EC" id="2.8.1.-" evidence="4"/>
<keyword evidence="2" id="KW-0677">Repeat</keyword>
<name>A0ABW2PWF9_9BACL</name>
<evidence type="ECO:0000313" key="4">
    <source>
        <dbReference type="EMBL" id="MFC7392631.1"/>
    </source>
</evidence>
<dbReference type="Pfam" id="PF00581">
    <property type="entry name" value="Rhodanese"/>
    <property type="match status" value="2"/>
</dbReference>
<dbReference type="Gene3D" id="3.40.250.10">
    <property type="entry name" value="Rhodanese-like domain"/>
    <property type="match status" value="2"/>
</dbReference>
<dbReference type="PANTHER" id="PTHR11364">
    <property type="entry name" value="THIOSULFATE SULFERTANSFERASE"/>
    <property type="match status" value="1"/>
</dbReference>
<organism evidence="4 5">
    <name type="scientific">Scopulibacillus cellulosilyticus</name>
    <dbReference type="NCBI Taxonomy" id="2665665"/>
    <lineage>
        <taxon>Bacteria</taxon>
        <taxon>Bacillati</taxon>
        <taxon>Bacillota</taxon>
        <taxon>Bacilli</taxon>
        <taxon>Bacillales</taxon>
        <taxon>Sporolactobacillaceae</taxon>
        <taxon>Scopulibacillus</taxon>
    </lineage>
</organism>
<protein>
    <submittedName>
        <fullName evidence="4">Sulfurtransferase</fullName>
        <ecNumber evidence="4">2.8.1.-</ecNumber>
    </submittedName>
</protein>
<dbReference type="InterPro" id="IPR045078">
    <property type="entry name" value="TST/MPST-like"/>
</dbReference>